<protein>
    <recommendedName>
        <fullName evidence="4">SHSP domain-containing protein</fullName>
    </recommendedName>
</protein>
<dbReference type="EMBL" id="JALLAZ020001562">
    <property type="protein sequence ID" value="KAL3772945.1"/>
    <property type="molecule type" value="Genomic_DNA"/>
</dbReference>
<comment type="similarity">
    <text evidence="2 3">Belongs to the small heat shock protein (HSP20) family.</text>
</comment>
<sequence>MSLGFWNPNSVFGGFGGFDEDFFTMPSTLLDIQPSLTRFKDDTMRLSSPRYEITENDKQFRLAVDVPGVKPDHMKIELENNGRVLHISGDRKEKTDTSYKAFKFDKRFTLGRDLDTSKIAAHLSDGVLVLTAPKMEKLPLPSSKLKSSREKRLR</sequence>
<organism evidence="5 6">
    <name type="scientific">Stephanodiscus triporus</name>
    <dbReference type="NCBI Taxonomy" id="2934178"/>
    <lineage>
        <taxon>Eukaryota</taxon>
        <taxon>Sar</taxon>
        <taxon>Stramenopiles</taxon>
        <taxon>Ochrophyta</taxon>
        <taxon>Bacillariophyta</taxon>
        <taxon>Coscinodiscophyceae</taxon>
        <taxon>Thalassiosirophycidae</taxon>
        <taxon>Stephanodiscales</taxon>
        <taxon>Stephanodiscaceae</taxon>
        <taxon>Stephanodiscus</taxon>
    </lineage>
</organism>
<evidence type="ECO:0000256" key="1">
    <source>
        <dbReference type="ARBA" id="ARBA00023016"/>
    </source>
</evidence>
<keyword evidence="1" id="KW-0346">Stress response</keyword>
<feature type="domain" description="SHSP" evidence="4">
    <location>
        <begin position="42"/>
        <end position="150"/>
    </location>
</feature>
<dbReference type="InterPro" id="IPR002068">
    <property type="entry name" value="A-crystallin/Hsp20_dom"/>
</dbReference>
<evidence type="ECO:0000313" key="5">
    <source>
        <dbReference type="EMBL" id="KAL3772945.1"/>
    </source>
</evidence>
<dbReference type="PANTHER" id="PTHR11527">
    <property type="entry name" value="HEAT-SHOCK PROTEIN 20 FAMILY MEMBER"/>
    <property type="match status" value="1"/>
</dbReference>
<dbReference type="AlphaFoldDB" id="A0ABD3NAA7"/>
<name>A0ABD3NAA7_9STRA</name>
<evidence type="ECO:0000259" key="4">
    <source>
        <dbReference type="PROSITE" id="PS01031"/>
    </source>
</evidence>
<dbReference type="InterPro" id="IPR008978">
    <property type="entry name" value="HSP20-like_chaperone"/>
</dbReference>
<dbReference type="Gene3D" id="2.60.40.790">
    <property type="match status" value="1"/>
</dbReference>
<comment type="caution">
    <text evidence="5">The sequence shown here is derived from an EMBL/GenBank/DDBJ whole genome shotgun (WGS) entry which is preliminary data.</text>
</comment>
<reference evidence="5 6" key="1">
    <citation type="submission" date="2024-10" db="EMBL/GenBank/DDBJ databases">
        <title>Updated reference genomes for cyclostephanoid diatoms.</title>
        <authorList>
            <person name="Roberts W.R."/>
            <person name="Alverson A.J."/>
        </authorList>
    </citation>
    <scope>NUCLEOTIDE SEQUENCE [LARGE SCALE GENOMIC DNA]</scope>
    <source>
        <strain evidence="5 6">AJA276-08</strain>
    </source>
</reference>
<gene>
    <name evidence="5" type="ORF">ACHAW5_009636</name>
</gene>
<dbReference type="CDD" id="cd06464">
    <property type="entry name" value="ACD_sHsps-like"/>
    <property type="match status" value="1"/>
</dbReference>
<dbReference type="Pfam" id="PF00011">
    <property type="entry name" value="HSP20"/>
    <property type="match status" value="1"/>
</dbReference>
<dbReference type="SUPFAM" id="SSF49764">
    <property type="entry name" value="HSP20-like chaperones"/>
    <property type="match status" value="1"/>
</dbReference>
<evidence type="ECO:0000256" key="3">
    <source>
        <dbReference type="RuleBase" id="RU003616"/>
    </source>
</evidence>
<evidence type="ECO:0000313" key="6">
    <source>
        <dbReference type="Proteomes" id="UP001530315"/>
    </source>
</evidence>
<evidence type="ECO:0000256" key="2">
    <source>
        <dbReference type="PROSITE-ProRule" id="PRU00285"/>
    </source>
</evidence>
<accession>A0ABD3NAA7</accession>
<dbReference type="PROSITE" id="PS01031">
    <property type="entry name" value="SHSP"/>
    <property type="match status" value="1"/>
</dbReference>
<proteinExistence type="inferred from homology"/>
<keyword evidence="6" id="KW-1185">Reference proteome</keyword>
<dbReference type="Proteomes" id="UP001530315">
    <property type="component" value="Unassembled WGS sequence"/>
</dbReference>
<dbReference type="InterPro" id="IPR031107">
    <property type="entry name" value="Small_HSP"/>
</dbReference>